<dbReference type="PANTHER" id="PTHR43293:SF2">
    <property type="entry name" value="MALONATE DECARBOXYLASE ALPHA SUBUNIT"/>
    <property type="match status" value="1"/>
</dbReference>
<accession>A0ABU5DNM7</accession>
<sequence>MNRENWNTRAERRSARLARAGEALPGQLDGKRVATAAAAALLSAVLEPGDRVCLEGNNQKQADFLARTLMQLDPQRVHGLHMVQSVLALPEHLDLFEAGIAKRLDFSFSGPQGTRLAQLVSSGRIEIGAIHTYLELFARYFVDLTPQVALVAAQAADADGNLYTGPNTEDTPAIVEATAFSGGIVIAQVNEMMEPGTLPRIDIPGGWVDFVVLAPKPNVIEPLFTRDPAQISEIQVLMAMMAIKGIYAEYGVQRLNHGIGFDTAAIELLLPTYGESLGLKGKICRHWALNPHPALIPAIEAGWVESIHSFGSELGMEDYIRARPDVFFTGRDGSLRSNRAFCQAAGHYACDLFIGSTLQIDLDGNSSTATQGRIAGFGGAPNMGADARGRRHASPAWLKAGREARDGRAGAAGTPRGQKLVVQMVETFREHMQPAFVETLDAWTLQKQAGMDLPPIMIYGEDVTHILTEEGIANLLLCRTDEEREQAIRGVAGYTAVGLARDRAMVEKLRERGVIRRPQDLGIDPRDATRNLLAARSMRELVRASGGLYQPPGRFRHW</sequence>
<name>A0ABU5DNM7_9BURK</name>
<dbReference type="InterPro" id="IPR005777">
    <property type="entry name" value="MadA"/>
</dbReference>
<dbReference type="SUPFAM" id="SSF100950">
    <property type="entry name" value="NagB/RpiA/CoA transferase-like"/>
    <property type="match status" value="2"/>
</dbReference>
<evidence type="ECO:0000313" key="1">
    <source>
        <dbReference type="EMBL" id="MDY0746667.1"/>
    </source>
</evidence>
<dbReference type="RefSeq" id="WP_320424612.1">
    <property type="nucleotide sequence ID" value="NZ_JAXCLA010000006.1"/>
</dbReference>
<organism evidence="1 2">
    <name type="scientific">Roseateles agri</name>
    <dbReference type="NCBI Taxonomy" id="3098619"/>
    <lineage>
        <taxon>Bacteria</taxon>
        <taxon>Pseudomonadati</taxon>
        <taxon>Pseudomonadota</taxon>
        <taxon>Betaproteobacteria</taxon>
        <taxon>Burkholderiales</taxon>
        <taxon>Sphaerotilaceae</taxon>
        <taxon>Roseateles</taxon>
    </lineage>
</organism>
<dbReference type="Proteomes" id="UP001285263">
    <property type="component" value="Unassembled WGS sequence"/>
</dbReference>
<reference evidence="1 2" key="1">
    <citation type="submission" date="2023-11" db="EMBL/GenBank/DDBJ databases">
        <title>Paucibacter sp. nov., isolated from fresh soil in Korea.</title>
        <authorList>
            <person name="Le N.T.T."/>
        </authorList>
    </citation>
    <scope>NUCLEOTIDE SEQUENCE [LARGE SCALE GENOMIC DNA]</scope>
    <source>
        <strain evidence="1 2">R3-3</strain>
    </source>
</reference>
<dbReference type="NCBIfam" id="TIGR01110">
    <property type="entry name" value="mdcA"/>
    <property type="match status" value="1"/>
</dbReference>
<comment type="caution">
    <text evidence="1">The sequence shown here is derived from an EMBL/GenBank/DDBJ whole genome shotgun (WGS) entry which is preliminary data.</text>
</comment>
<proteinExistence type="predicted"/>
<protein>
    <submittedName>
        <fullName evidence="1">Malonate decarboxylase subunit alpha</fullName>
    </submittedName>
</protein>
<dbReference type="InterPro" id="IPR037171">
    <property type="entry name" value="NagB/RpiA_transferase-like"/>
</dbReference>
<gene>
    <name evidence="1" type="primary">mdcA</name>
    <name evidence="1" type="ORF">SNE35_19295</name>
</gene>
<dbReference type="EMBL" id="JAXCLA010000006">
    <property type="protein sequence ID" value="MDY0746667.1"/>
    <property type="molecule type" value="Genomic_DNA"/>
</dbReference>
<evidence type="ECO:0000313" key="2">
    <source>
        <dbReference type="Proteomes" id="UP001285263"/>
    </source>
</evidence>
<dbReference type="PANTHER" id="PTHR43293">
    <property type="entry name" value="ACETATE COA-TRANSFERASE YDIF"/>
    <property type="match status" value="1"/>
</dbReference>
<dbReference type="Gene3D" id="3.40.1080.10">
    <property type="entry name" value="Glutaconate Coenzyme A-transferase"/>
    <property type="match status" value="1"/>
</dbReference>
<keyword evidence="2" id="KW-1185">Reference proteome</keyword>
<dbReference type="Pfam" id="PF16957">
    <property type="entry name" value="Mal_decarbox_Al"/>
    <property type="match status" value="1"/>
</dbReference>